<keyword evidence="2" id="KW-0863">Zinc-finger</keyword>
<dbReference type="InterPro" id="IPR004941">
    <property type="entry name" value="FP_N"/>
</dbReference>
<keyword evidence="7" id="KW-1185">Reference proteome</keyword>
<dbReference type="Gene3D" id="1.20.5.340">
    <property type="match status" value="1"/>
</dbReference>
<evidence type="ECO:0000256" key="3">
    <source>
        <dbReference type="ARBA" id="ARBA00022833"/>
    </source>
</evidence>
<dbReference type="Gene3D" id="3.30.40.10">
    <property type="entry name" value="Zinc/RING finger domain, C3HC4 (zinc finger)"/>
    <property type="match status" value="1"/>
</dbReference>
<comment type="caution">
    <text evidence="6">The sequence shown here is derived from an EMBL/GenBank/DDBJ whole genome shotgun (WGS) entry which is preliminary data.</text>
</comment>
<keyword evidence="1" id="KW-0479">Metal-binding</keyword>
<proteinExistence type="predicted"/>
<keyword evidence="3" id="KW-0862">Zinc</keyword>
<protein>
    <recommendedName>
        <fullName evidence="5">Zinc finger PHD-type domain-containing protein</fullName>
    </recommendedName>
</protein>
<dbReference type="Pfam" id="PF25298">
    <property type="entry name" value="Baculo_FP_2nd"/>
    <property type="match status" value="1"/>
</dbReference>
<evidence type="ECO:0000259" key="5">
    <source>
        <dbReference type="SMART" id="SM00249"/>
    </source>
</evidence>
<evidence type="ECO:0000256" key="2">
    <source>
        <dbReference type="ARBA" id="ARBA00022771"/>
    </source>
</evidence>
<feature type="coiled-coil region" evidence="4">
    <location>
        <begin position="97"/>
        <end position="138"/>
    </location>
</feature>
<name>A0AAV0XDG1_9HEMI</name>
<accession>A0AAV0XDG1</accession>
<evidence type="ECO:0000256" key="4">
    <source>
        <dbReference type="SAM" id="Coils"/>
    </source>
</evidence>
<evidence type="ECO:0000256" key="1">
    <source>
        <dbReference type="ARBA" id="ARBA00022723"/>
    </source>
</evidence>
<dbReference type="InterPro" id="IPR057251">
    <property type="entry name" value="FP_C"/>
</dbReference>
<evidence type="ECO:0000313" key="6">
    <source>
        <dbReference type="EMBL" id="CAI6365621.1"/>
    </source>
</evidence>
<dbReference type="Pfam" id="PF03258">
    <property type="entry name" value="Baculo_FP"/>
    <property type="match status" value="1"/>
</dbReference>
<dbReference type="InterPro" id="IPR011011">
    <property type="entry name" value="Znf_FYVE_PHD"/>
</dbReference>
<dbReference type="CDD" id="cd15489">
    <property type="entry name" value="PHD_SF"/>
    <property type="match status" value="1"/>
</dbReference>
<reference evidence="6 7" key="1">
    <citation type="submission" date="2023-01" db="EMBL/GenBank/DDBJ databases">
        <authorList>
            <person name="Whitehead M."/>
        </authorList>
    </citation>
    <scope>NUCLEOTIDE SEQUENCE [LARGE SCALE GENOMIC DNA]</scope>
</reference>
<dbReference type="Proteomes" id="UP001160148">
    <property type="component" value="Unassembled WGS sequence"/>
</dbReference>
<gene>
    <name evidence="6" type="ORF">MEUPH1_LOCUS20315</name>
</gene>
<dbReference type="SUPFAM" id="SSF57903">
    <property type="entry name" value="FYVE/PHD zinc finger"/>
    <property type="match status" value="1"/>
</dbReference>
<feature type="domain" description="Zinc finger PHD-type" evidence="5">
    <location>
        <begin position="4"/>
        <end position="57"/>
    </location>
</feature>
<dbReference type="EMBL" id="CARXXK010000004">
    <property type="protein sequence ID" value="CAI6365621.1"/>
    <property type="molecule type" value="Genomic_DNA"/>
</dbReference>
<dbReference type="GO" id="GO:0008270">
    <property type="term" value="F:zinc ion binding"/>
    <property type="evidence" value="ECO:0007669"/>
    <property type="project" value="UniProtKB-KW"/>
</dbReference>
<dbReference type="InterPro" id="IPR001965">
    <property type="entry name" value="Znf_PHD"/>
</dbReference>
<keyword evidence="4" id="KW-0175">Coiled coil</keyword>
<dbReference type="SMART" id="SM00249">
    <property type="entry name" value="PHD"/>
    <property type="match status" value="1"/>
</dbReference>
<organism evidence="6 7">
    <name type="scientific">Macrosiphum euphorbiae</name>
    <name type="common">potato aphid</name>
    <dbReference type="NCBI Taxonomy" id="13131"/>
    <lineage>
        <taxon>Eukaryota</taxon>
        <taxon>Metazoa</taxon>
        <taxon>Ecdysozoa</taxon>
        <taxon>Arthropoda</taxon>
        <taxon>Hexapoda</taxon>
        <taxon>Insecta</taxon>
        <taxon>Pterygota</taxon>
        <taxon>Neoptera</taxon>
        <taxon>Paraneoptera</taxon>
        <taxon>Hemiptera</taxon>
        <taxon>Sternorrhyncha</taxon>
        <taxon>Aphidomorpha</taxon>
        <taxon>Aphidoidea</taxon>
        <taxon>Aphididae</taxon>
        <taxon>Macrosiphini</taxon>
        <taxon>Macrosiphum</taxon>
    </lineage>
</organism>
<dbReference type="InterPro" id="IPR013083">
    <property type="entry name" value="Znf_RING/FYVE/PHD"/>
</dbReference>
<evidence type="ECO:0000313" key="7">
    <source>
        <dbReference type="Proteomes" id="UP001160148"/>
    </source>
</evidence>
<dbReference type="AlphaFoldDB" id="A0AAV0XDG1"/>
<sequence>MSSKCIKCNKHITHLEDVLQCSLCKIQIHFHCNGISETAFRKMTNNTKKRFTCTTCNTFKSPATSTEPSNLLEDKIEDLIKSVSFMSHQFDEFNKKIESIFNEIKLVKIENEQIKKENTILSKEISEIRQKIDILEQQNLGASIEIIGIPKTENENCISIVKEIGKKMNIVIPVIEARRITAEKSKSNLIIAKLESKEIRSQLIRKSKNEKLNANMLVNNWPTENKIFINEHLTKDKRILFAKTRAAAKDKKYKFTWISNAEILTRKDENSKTMRIRTFSDLEKM</sequence>